<feature type="signal peptide" evidence="1">
    <location>
        <begin position="1"/>
        <end position="27"/>
    </location>
</feature>
<evidence type="ECO:0000256" key="1">
    <source>
        <dbReference type="SAM" id="SignalP"/>
    </source>
</evidence>
<accession>A0A915BJC2</accession>
<sequence>VGASARHSMPAMKLYILILFLHPSLLSTYSDSTAFSDESGYVHPNKRSATWYDDDSMSYVSPCKRCVQRKPAVSLSSYNLSPQYSYDDSAMNSASGDGESSSSGVRRAVVWKTPTNSSAHASKAFQNITEWKTNRTRDFLAYPDENLTKKINKKVQISEIIKLLEGAQGQFRAYSDASARALLKNGGKLSCFSWIIFHIM</sequence>
<feature type="chain" id="PRO_5038092865" evidence="1">
    <location>
        <begin position="28"/>
        <end position="200"/>
    </location>
</feature>
<protein>
    <submittedName>
        <fullName evidence="3">Uncharacterized protein</fullName>
    </submittedName>
</protein>
<name>A0A915BJC2_PARUN</name>
<keyword evidence="1" id="KW-0732">Signal</keyword>
<dbReference type="Proteomes" id="UP000887569">
    <property type="component" value="Unplaced"/>
</dbReference>
<proteinExistence type="predicted"/>
<dbReference type="AlphaFoldDB" id="A0A915BJC2"/>
<evidence type="ECO:0000313" key="2">
    <source>
        <dbReference type="Proteomes" id="UP000887569"/>
    </source>
</evidence>
<keyword evidence="2" id="KW-1185">Reference proteome</keyword>
<reference evidence="3" key="1">
    <citation type="submission" date="2022-11" db="UniProtKB">
        <authorList>
            <consortium name="WormBaseParasite"/>
        </authorList>
    </citation>
    <scope>IDENTIFICATION</scope>
</reference>
<evidence type="ECO:0000313" key="3">
    <source>
        <dbReference type="WBParaSite" id="PgR042_g014_t01"/>
    </source>
</evidence>
<dbReference type="WBParaSite" id="PgR042_g014_t01">
    <property type="protein sequence ID" value="PgR042_g014_t01"/>
    <property type="gene ID" value="PgR042_g014"/>
</dbReference>
<organism evidence="2 3">
    <name type="scientific">Parascaris univalens</name>
    <name type="common">Nematode worm</name>
    <dbReference type="NCBI Taxonomy" id="6257"/>
    <lineage>
        <taxon>Eukaryota</taxon>
        <taxon>Metazoa</taxon>
        <taxon>Ecdysozoa</taxon>
        <taxon>Nematoda</taxon>
        <taxon>Chromadorea</taxon>
        <taxon>Rhabditida</taxon>
        <taxon>Spirurina</taxon>
        <taxon>Ascaridomorpha</taxon>
        <taxon>Ascaridoidea</taxon>
        <taxon>Ascarididae</taxon>
        <taxon>Parascaris</taxon>
    </lineage>
</organism>